<dbReference type="Gene3D" id="3.30.750.24">
    <property type="entry name" value="STAS domain"/>
    <property type="match status" value="1"/>
</dbReference>
<sequence length="94" mass="10517">MDLKIISCNNFFKLKGELNEKNVALFKTEFQEALENFNMLTISVEELKKVDNTGVNAFLELQSQSVKNDIQLSIVGNGCEALFHSFKTTDVAVA</sequence>
<gene>
    <name evidence="2" type="ORF">EYD45_03305</name>
</gene>
<evidence type="ECO:0000259" key="1">
    <source>
        <dbReference type="PROSITE" id="PS50801"/>
    </source>
</evidence>
<protein>
    <recommendedName>
        <fullName evidence="1">STAS domain-containing protein</fullName>
    </recommendedName>
</protein>
<dbReference type="RefSeq" id="WP_130962938.1">
    <property type="nucleotide sequence ID" value="NZ_SIRT01000002.1"/>
</dbReference>
<name>A0A4Q9FFG0_9FLAO</name>
<dbReference type="Proteomes" id="UP000291142">
    <property type="component" value="Unassembled WGS sequence"/>
</dbReference>
<dbReference type="InterPro" id="IPR036513">
    <property type="entry name" value="STAS_dom_sf"/>
</dbReference>
<proteinExistence type="predicted"/>
<feature type="domain" description="STAS" evidence="1">
    <location>
        <begin position="12"/>
        <end position="76"/>
    </location>
</feature>
<keyword evidence="3" id="KW-1185">Reference proteome</keyword>
<evidence type="ECO:0000313" key="2">
    <source>
        <dbReference type="EMBL" id="TBN05317.1"/>
    </source>
</evidence>
<dbReference type="EMBL" id="SIRT01000002">
    <property type="protein sequence ID" value="TBN05317.1"/>
    <property type="molecule type" value="Genomic_DNA"/>
</dbReference>
<dbReference type="AlphaFoldDB" id="A0A4Q9FFG0"/>
<dbReference type="Pfam" id="PF01740">
    <property type="entry name" value="STAS"/>
    <property type="match status" value="1"/>
</dbReference>
<accession>A0A4Q9FFG0</accession>
<organism evidence="2 3">
    <name type="scientific">Hyunsoonleella flava</name>
    <dbReference type="NCBI Taxonomy" id="2527939"/>
    <lineage>
        <taxon>Bacteria</taxon>
        <taxon>Pseudomonadati</taxon>
        <taxon>Bacteroidota</taxon>
        <taxon>Flavobacteriia</taxon>
        <taxon>Flavobacteriales</taxon>
        <taxon>Flavobacteriaceae</taxon>
    </lineage>
</organism>
<dbReference type="SUPFAM" id="SSF52091">
    <property type="entry name" value="SpoIIaa-like"/>
    <property type="match status" value="1"/>
</dbReference>
<reference evidence="2 3" key="1">
    <citation type="submission" date="2019-02" db="EMBL/GenBank/DDBJ databases">
        <title>Hyunsoonleella sp., isolated from marine sediment.</title>
        <authorList>
            <person name="Liu B.-T."/>
        </authorList>
    </citation>
    <scope>NUCLEOTIDE SEQUENCE [LARGE SCALE GENOMIC DNA]</scope>
    <source>
        <strain evidence="2 3">T58</strain>
    </source>
</reference>
<dbReference type="InterPro" id="IPR002645">
    <property type="entry name" value="STAS_dom"/>
</dbReference>
<dbReference type="OrthoDB" id="1163458at2"/>
<comment type="caution">
    <text evidence="2">The sequence shown here is derived from an EMBL/GenBank/DDBJ whole genome shotgun (WGS) entry which is preliminary data.</text>
</comment>
<dbReference type="PROSITE" id="PS50801">
    <property type="entry name" value="STAS"/>
    <property type="match status" value="1"/>
</dbReference>
<evidence type="ECO:0000313" key="3">
    <source>
        <dbReference type="Proteomes" id="UP000291142"/>
    </source>
</evidence>